<name>A0AAV5B7E7_9ACTN</name>
<evidence type="ECO:0000256" key="5">
    <source>
        <dbReference type="ARBA" id="ARBA00021901"/>
    </source>
</evidence>
<keyword evidence="9" id="KW-0560">Oxidoreductase</keyword>
<evidence type="ECO:0000259" key="13">
    <source>
        <dbReference type="Pfam" id="PF00890"/>
    </source>
</evidence>
<dbReference type="InterPro" id="IPR005288">
    <property type="entry name" value="NadB"/>
</dbReference>
<comment type="similarity">
    <text evidence="3">Belongs to the FAD-dependent oxidoreductase 2 family. NadB subfamily.</text>
</comment>
<dbReference type="AlphaFoldDB" id="A0AAV5B7E7"/>
<dbReference type="InterPro" id="IPR027477">
    <property type="entry name" value="Succ_DH/fumarate_Rdtase_cat_sf"/>
</dbReference>
<dbReference type="Gene3D" id="3.50.50.60">
    <property type="entry name" value="FAD/NAD(P)-binding domain"/>
    <property type="match status" value="1"/>
</dbReference>
<keyword evidence="6" id="KW-0285">Flavoprotein</keyword>
<accession>A0AAV5B7E7</accession>
<dbReference type="SUPFAM" id="SSF51905">
    <property type="entry name" value="FAD/NAD(P)-binding domain"/>
    <property type="match status" value="1"/>
</dbReference>
<dbReference type="InterPro" id="IPR036188">
    <property type="entry name" value="FAD/NAD-bd_sf"/>
</dbReference>
<evidence type="ECO:0000256" key="8">
    <source>
        <dbReference type="ARBA" id="ARBA00022827"/>
    </source>
</evidence>
<evidence type="ECO:0000256" key="10">
    <source>
        <dbReference type="ARBA" id="ARBA00029426"/>
    </source>
</evidence>
<dbReference type="Proteomes" id="UP001055025">
    <property type="component" value="Unassembled WGS sequence"/>
</dbReference>
<evidence type="ECO:0000256" key="3">
    <source>
        <dbReference type="ARBA" id="ARBA00008562"/>
    </source>
</evidence>
<dbReference type="PANTHER" id="PTHR42716:SF2">
    <property type="entry name" value="L-ASPARTATE OXIDASE, CHLOROPLASTIC"/>
    <property type="match status" value="1"/>
</dbReference>
<comment type="catalytic activity">
    <reaction evidence="12">
        <text>L-aspartate + O2 = iminosuccinate + H2O2</text>
        <dbReference type="Rhea" id="RHEA:25876"/>
        <dbReference type="ChEBI" id="CHEBI:15379"/>
        <dbReference type="ChEBI" id="CHEBI:16240"/>
        <dbReference type="ChEBI" id="CHEBI:29991"/>
        <dbReference type="ChEBI" id="CHEBI:77875"/>
        <dbReference type="EC" id="1.4.3.16"/>
    </reaction>
    <physiologicalReaction direction="left-to-right" evidence="12">
        <dbReference type="Rhea" id="RHEA:25877"/>
    </physiologicalReaction>
</comment>
<evidence type="ECO:0000256" key="9">
    <source>
        <dbReference type="ARBA" id="ARBA00023002"/>
    </source>
</evidence>
<evidence type="ECO:0000256" key="7">
    <source>
        <dbReference type="ARBA" id="ARBA00022642"/>
    </source>
</evidence>
<evidence type="ECO:0000256" key="12">
    <source>
        <dbReference type="ARBA" id="ARBA00048305"/>
    </source>
</evidence>
<dbReference type="GO" id="GO:0008734">
    <property type="term" value="F:L-aspartate oxidase activity"/>
    <property type="evidence" value="ECO:0007669"/>
    <property type="project" value="UniProtKB-EC"/>
</dbReference>
<feature type="domain" description="FAD-dependent oxidoreductase 2 FAD-binding" evidence="13">
    <location>
        <begin position="7"/>
        <end position="374"/>
    </location>
</feature>
<keyword evidence="15" id="KW-1185">Reference proteome</keyword>
<dbReference type="EMBL" id="BQKC01000001">
    <property type="protein sequence ID" value="GJM56066.1"/>
    <property type="molecule type" value="Genomic_DNA"/>
</dbReference>
<sequence>MRRESWDVVVAGAGVAGLFCALNLPEKTRTLVICKEDAATCDSMLAQGGMCTLANPADREAWIADTLAAGHNENNRAAVEAMVDGSPAVTRTLVELGVEFDRSPDGRLDYTREGAHSRPRIVHRADTTGAAVTEALLAAVRALPWVEVREHSPMEDLLVEGEGKGRRCVGLLARDGGGPVELLANACVLACGGVGGLYERSTNYPCLTGDAIRACERHGVATEHLDWVQIHPTSLFTDKPGRAFLISESCRGEGAVLVGANGERFCDELAPRDVVSAAIRKQMEREGSRFVRLDFSAVGEDVVRGHFAHIYETCLAAGHDILAEPVPVVPAQHYLMGGIACDLWGRTSMTGLFACGETACCGVHGKNRLASNSLLESLVFSARCAEAISGRAPRVAPGAAHPKTAEAC</sequence>
<comment type="cofactor">
    <cofactor evidence="1">
        <name>FAD</name>
        <dbReference type="ChEBI" id="CHEBI:57692"/>
    </cofactor>
</comment>
<evidence type="ECO:0000313" key="14">
    <source>
        <dbReference type="EMBL" id="GJM56066.1"/>
    </source>
</evidence>
<dbReference type="Gene3D" id="3.90.700.10">
    <property type="entry name" value="Succinate dehydrogenase/fumarate reductase flavoprotein, catalytic domain"/>
    <property type="match status" value="1"/>
</dbReference>
<evidence type="ECO:0000256" key="4">
    <source>
        <dbReference type="ARBA" id="ARBA00012173"/>
    </source>
</evidence>
<evidence type="ECO:0000256" key="11">
    <source>
        <dbReference type="ARBA" id="ARBA00030386"/>
    </source>
</evidence>
<dbReference type="PANTHER" id="PTHR42716">
    <property type="entry name" value="L-ASPARTATE OXIDASE"/>
    <property type="match status" value="1"/>
</dbReference>
<evidence type="ECO:0000256" key="2">
    <source>
        <dbReference type="ARBA" id="ARBA00004950"/>
    </source>
</evidence>
<gene>
    <name evidence="14" type="primary">nadB</name>
    <name evidence="14" type="ORF">ATOP_17210</name>
</gene>
<protein>
    <recommendedName>
        <fullName evidence="5">L-aspartate oxidase</fullName>
        <ecNumber evidence="4">1.4.3.16</ecNumber>
    </recommendedName>
    <alternativeName>
        <fullName evidence="11">Quinolinate synthase B</fullName>
    </alternativeName>
</protein>
<comment type="function">
    <text evidence="10">Catalyzes the oxidation of L-aspartate to iminoaspartate, the first step in the de novo biosynthesis of NAD(+).</text>
</comment>
<dbReference type="GO" id="GO:0033765">
    <property type="term" value="F:steroid dehydrogenase activity, acting on the CH-CH group of donors"/>
    <property type="evidence" value="ECO:0007669"/>
    <property type="project" value="UniProtKB-ARBA"/>
</dbReference>
<dbReference type="Pfam" id="PF00890">
    <property type="entry name" value="FAD_binding_2"/>
    <property type="match status" value="1"/>
</dbReference>
<organism evidence="14 15">
    <name type="scientific">Granulimonas faecalis</name>
    <dbReference type="NCBI Taxonomy" id="2894155"/>
    <lineage>
        <taxon>Bacteria</taxon>
        <taxon>Bacillati</taxon>
        <taxon>Actinomycetota</taxon>
        <taxon>Coriobacteriia</taxon>
        <taxon>Coriobacteriales</taxon>
        <taxon>Kribbibacteriaceae</taxon>
        <taxon>Granulimonas</taxon>
    </lineage>
</organism>
<reference evidence="14" key="1">
    <citation type="journal article" date="2022" name="Int. J. Syst. Evol. Microbiol.">
        <title>Granulimonas faecalis gen. nov., sp. nov., and Leptogranulimonas caecicola gen. nov., sp. nov., novel lactate-producing Atopobiaceae bacteria isolated from mouse intestines, and an emended description of the family Atopobiaceae.</title>
        <authorList>
            <person name="Morinaga K."/>
            <person name="Kusada H."/>
            <person name="Sakamoto S."/>
            <person name="Murakami T."/>
            <person name="Toyoda A."/>
            <person name="Mori H."/>
            <person name="Meng X.Y."/>
            <person name="Takashino M."/>
            <person name="Murotomi K."/>
            <person name="Tamaki H."/>
        </authorList>
    </citation>
    <scope>NUCLEOTIDE SEQUENCE</scope>
    <source>
        <strain evidence="14">OPF53</strain>
    </source>
</reference>
<evidence type="ECO:0000256" key="6">
    <source>
        <dbReference type="ARBA" id="ARBA00022630"/>
    </source>
</evidence>
<evidence type="ECO:0000313" key="15">
    <source>
        <dbReference type="Proteomes" id="UP001055025"/>
    </source>
</evidence>
<proteinExistence type="inferred from homology"/>
<dbReference type="EC" id="1.4.3.16" evidence="4"/>
<dbReference type="GO" id="GO:0034628">
    <property type="term" value="P:'de novo' NAD+ biosynthetic process from L-aspartate"/>
    <property type="evidence" value="ECO:0007669"/>
    <property type="project" value="TreeGrafter"/>
</dbReference>
<dbReference type="SUPFAM" id="SSF56425">
    <property type="entry name" value="Succinate dehydrogenase/fumarate reductase flavoprotein, catalytic domain"/>
    <property type="match status" value="1"/>
</dbReference>
<comment type="pathway">
    <text evidence="2">Cofactor biosynthesis; NAD(+) biosynthesis; iminoaspartate from L-aspartate (oxidase route): step 1/1.</text>
</comment>
<keyword evidence="8" id="KW-0274">FAD</keyword>
<evidence type="ECO:0000256" key="1">
    <source>
        <dbReference type="ARBA" id="ARBA00001974"/>
    </source>
</evidence>
<dbReference type="RefSeq" id="WP_265591013.1">
    <property type="nucleotide sequence ID" value="NZ_BQKC01000001.1"/>
</dbReference>
<dbReference type="InterPro" id="IPR003953">
    <property type="entry name" value="FAD-dep_OxRdtase_2_FAD-bd"/>
</dbReference>
<keyword evidence="7" id="KW-0662">Pyridine nucleotide biosynthesis</keyword>
<comment type="caution">
    <text evidence="14">The sequence shown here is derived from an EMBL/GenBank/DDBJ whole genome shotgun (WGS) entry which is preliminary data.</text>
</comment>